<proteinExistence type="predicted"/>
<name>A0ABU9RZ79_9BURK</name>
<dbReference type="Proteomes" id="UP001489897">
    <property type="component" value="Unassembled WGS sequence"/>
</dbReference>
<protein>
    <submittedName>
        <fullName evidence="1">Uncharacterized protein</fullName>
    </submittedName>
</protein>
<sequence>MDAVGRFRRSANVNAIDATVPALSPPQTIPEDFSTRIFFRFVRPNVGTLCGCRPVLALRAALRKAHSLRIIFNFFRVLFLYRHVQRMKFALRTHFCERLRIPQALGSAHDDNNEGLHLPADVQPA</sequence>
<evidence type="ECO:0000313" key="1">
    <source>
        <dbReference type="EMBL" id="MEM5425369.1"/>
    </source>
</evidence>
<gene>
    <name evidence="1" type="ORF">VSR73_30475</name>
</gene>
<accession>A0ABU9RZ79</accession>
<comment type="caution">
    <text evidence="1">The sequence shown here is derived from an EMBL/GenBank/DDBJ whole genome shotgun (WGS) entry which is preliminary data.</text>
</comment>
<dbReference type="RefSeq" id="WP_342949368.1">
    <property type="nucleotide sequence ID" value="NZ_JAYMRV010000011.1"/>
</dbReference>
<dbReference type="EMBL" id="JAYMRV010000011">
    <property type="protein sequence ID" value="MEM5425369.1"/>
    <property type="molecule type" value="Genomic_DNA"/>
</dbReference>
<evidence type="ECO:0000313" key="2">
    <source>
        <dbReference type="Proteomes" id="UP001489897"/>
    </source>
</evidence>
<keyword evidence="2" id="KW-1185">Reference proteome</keyword>
<reference evidence="1 2" key="1">
    <citation type="submission" date="2024-01" db="EMBL/GenBank/DDBJ databases">
        <title>The diversity of rhizobia nodulating Mimosa spp. in eleven states of Brazil covering several biomes is determined by host plant, location, and edaphic factors.</title>
        <authorList>
            <person name="Rouws L."/>
            <person name="Barauna A."/>
            <person name="Beukes C."/>
            <person name="De Faria S.M."/>
            <person name="Gross E."/>
            <person name="Dos Reis Junior F.B."/>
            <person name="Simon M."/>
            <person name="Maluk M."/>
            <person name="Odee D.W."/>
            <person name="Kenicer G."/>
            <person name="Young J.P.W."/>
            <person name="Reis V.M."/>
            <person name="Zilli J."/>
            <person name="James E.K."/>
        </authorList>
    </citation>
    <scope>NUCLEOTIDE SEQUENCE [LARGE SCALE GENOMIC DNA]</scope>
    <source>
        <strain evidence="1 2">JPY167</strain>
    </source>
</reference>
<organism evidence="1 2">
    <name type="scientific">Paraburkholderia ferrariae</name>
    <dbReference type="NCBI Taxonomy" id="386056"/>
    <lineage>
        <taxon>Bacteria</taxon>
        <taxon>Pseudomonadati</taxon>
        <taxon>Pseudomonadota</taxon>
        <taxon>Betaproteobacteria</taxon>
        <taxon>Burkholderiales</taxon>
        <taxon>Burkholderiaceae</taxon>
        <taxon>Paraburkholderia</taxon>
    </lineage>
</organism>